<evidence type="ECO:0000256" key="1">
    <source>
        <dbReference type="SAM" id="Phobius"/>
    </source>
</evidence>
<organism evidence="2 3">
    <name type="scientific">Pseudomonas muyukensis</name>
    <dbReference type="NCBI Taxonomy" id="2842357"/>
    <lineage>
        <taxon>Bacteria</taxon>
        <taxon>Pseudomonadati</taxon>
        <taxon>Pseudomonadota</taxon>
        <taxon>Gammaproteobacteria</taxon>
        <taxon>Pseudomonadales</taxon>
        <taxon>Pseudomonadaceae</taxon>
        <taxon>Pseudomonas</taxon>
    </lineage>
</organism>
<dbReference type="RefSeq" id="WP_217851621.1">
    <property type="nucleotide sequence ID" value="NZ_CP077073.1"/>
</dbReference>
<gene>
    <name evidence="2" type="ORF">KSS95_03220</name>
</gene>
<dbReference type="Proteomes" id="UP001047646">
    <property type="component" value="Chromosome"/>
</dbReference>
<keyword evidence="1" id="KW-1133">Transmembrane helix</keyword>
<keyword evidence="1" id="KW-0812">Transmembrane</keyword>
<proteinExistence type="predicted"/>
<protein>
    <submittedName>
        <fullName evidence="2">Uncharacterized protein</fullName>
    </submittedName>
</protein>
<keyword evidence="1" id="KW-0472">Membrane</keyword>
<name>A0ABX8MC23_9PSED</name>
<accession>A0ABX8MC23</accession>
<keyword evidence="3" id="KW-1185">Reference proteome</keyword>
<sequence>MLMKLAPKRPRSLRKFYLSIGATLVIMVVGRYYALKAEKQRAEQQAQWIEQVLQVNSTLPRQIDAVTQLVRVEFVWGDTLLYVYHVGLSANLPWERRAKMQERASQQLEQLACKEPQMLEAMRRFKLRQKHLYVADEAGELFHVELRPDKLACTS</sequence>
<evidence type="ECO:0000313" key="2">
    <source>
        <dbReference type="EMBL" id="QXH35859.1"/>
    </source>
</evidence>
<reference evidence="2" key="1">
    <citation type="journal article" date="2021" name="Microorganisms">
        <title>The Ever-Expanding Pseudomonas Genus: Description of 43 New Species and Partition of the Pseudomonas putida Group.</title>
        <authorList>
            <person name="Girard L."/>
            <person name="Lood C."/>
            <person name="Hofte M."/>
            <person name="Vandamme P."/>
            <person name="Rokni-Zadeh H."/>
            <person name="van Noort V."/>
            <person name="Lavigne R."/>
            <person name="De Mot R."/>
        </authorList>
    </citation>
    <scope>NUCLEOTIDE SEQUENCE</scope>
    <source>
        <strain evidence="2">COW39</strain>
    </source>
</reference>
<dbReference type="EMBL" id="CP077073">
    <property type="protein sequence ID" value="QXH35859.1"/>
    <property type="molecule type" value="Genomic_DNA"/>
</dbReference>
<feature type="transmembrane region" description="Helical" evidence="1">
    <location>
        <begin position="16"/>
        <end position="34"/>
    </location>
</feature>
<evidence type="ECO:0000313" key="3">
    <source>
        <dbReference type="Proteomes" id="UP001047646"/>
    </source>
</evidence>